<dbReference type="PANTHER" id="PTHR28071:SF1">
    <property type="entry name" value="REDOX PROTEIN FMP46, MITOCHONDRIAL-RELATED"/>
    <property type="match status" value="1"/>
</dbReference>
<accession>K0KNM4</accession>
<keyword evidence="4" id="KW-0809">Transit peptide</keyword>
<comment type="similarity">
    <text evidence="3">Belongs to the FMP46 family.</text>
</comment>
<evidence type="ECO:0000256" key="6">
    <source>
        <dbReference type="ARBA" id="ARBA00023128"/>
    </source>
</evidence>
<protein>
    <submittedName>
        <fullName evidence="7">Uncharacterized protein</fullName>
    </submittedName>
</protein>
<dbReference type="eggNOG" id="ENOG502SVID">
    <property type="taxonomic scope" value="Eukaryota"/>
</dbReference>
<dbReference type="InterPro" id="IPR012882">
    <property type="entry name" value="Fmp46"/>
</dbReference>
<sequence length="192" mass="21735">MSMFKTLQNNPGVITFFNNSQSPISKSLLSKLQKSVKPYHVKKDPDGKQGIFDKFLNGHADSESKTPRAKYNIELVEAGFPTYDQLKIIRSFVKTHPSSKATFTQVFPKFIRESSPSSGGNGGNKFNANDIEIPDEQDTIELINKDFDELLQNDWFKPPLIIDWDNQLIANNESSLDRILKHYSAENHSNGD</sequence>
<evidence type="ECO:0000256" key="5">
    <source>
        <dbReference type="ARBA" id="ARBA00023002"/>
    </source>
</evidence>
<dbReference type="Pfam" id="PF07955">
    <property type="entry name" value="DUF1687"/>
    <property type="match status" value="1"/>
</dbReference>
<dbReference type="GO" id="GO:0016491">
    <property type="term" value="F:oxidoreductase activity"/>
    <property type="evidence" value="ECO:0007669"/>
    <property type="project" value="UniProtKB-KW"/>
</dbReference>
<dbReference type="GO" id="GO:0005739">
    <property type="term" value="C:mitochondrion"/>
    <property type="evidence" value="ECO:0007669"/>
    <property type="project" value="UniProtKB-SubCell"/>
</dbReference>
<proteinExistence type="inferred from homology"/>
<dbReference type="Proteomes" id="UP000009328">
    <property type="component" value="Unassembled WGS sequence"/>
</dbReference>
<evidence type="ECO:0000313" key="7">
    <source>
        <dbReference type="EMBL" id="CCH46860.1"/>
    </source>
</evidence>
<evidence type="ECO:0000256" key="1">
    <source>
        <dbReference type="ARBA" id="ARBA00002963"/>
    </source>
</evidence>
<comment type="function">
    <text evidence="1">Putative mitochondrial redox protein which could be involved in the reduction of small toxic molecules.</text>
</comment>
<evidence type="ECO:0000256" key="3">
    <source>
        <dbReference type="ARBA" id="ARBA00009734"/>
    </source>
</evidence>
<dbReference type="InParanoid" id="K0KNM4"/>
<keyword evidence="5" id="KW-0560">Oxidoreductase</keyword>
<dbReference type="AlphaFoldDB" id="K0KNM4"/>
<evidence type="ECO:0000256" key="2">
    <source>
        <dbReference type="ARBA" id="ARBA00004173"/>
    </source>
</evidence>
<keyword evidence="6" id="KW-0496">Mitochondrion</keyword>
<evidence type="ECO:0000256" key="4">
    <source>
        <dbReference type="ARBA" id="ARBA00022946"/>
    </source>
</evidence>
<dbReference type="InterPro" id="IPR036249">
    <property type="entry name" value="Thioredoxin-like_sf"/>
</dbReference>
<dbReference type="PANTHER" id="PTHR28071">
    <property type="entry name" value="REDOX PROTEIN FMP46, MITOCHONDRIAL-RELATED"/>
    <property type="match status" value="1"/>
</dbReference>
<gene>
    <name evidence="7" type="ORF">BN7_6462</name>
</gene>
<organism evidence="7 8">
    <name type="scientific">Wickerhamomyces ciferrii (strain ATCC 14091 / BCRC 22168 / CBS 111 / JCM 3599 / NBRC 0793 / NRRL Y-1031 F-60-10)</name>
    <name type="common">Yeast</name>
    <name type="synonym">Pichia ciferrii</name>
    <dbReference type="NCBI Taxonomy" id="1206466"/>
    <lineage>
        <taxon>Eukaryota</taxon>
        <taxon>Fungi</taxon>
        <taxon>Dikarya</taxon>
        <taxon>Ascomycota</taxon>
        <taxon>Saccharomycotina</taxon>
        <taxon>Saccharomycetes</taxon>
        <taxon>Phaffomycetales</taxon>
        <taxon>Wickerhamomycetaceae</taxon>
        <taxon>Wickerhamomyces</taxon>
    </lineage>
</organism>
<reference evidence="7 8" key="1">
    <citation type="journal article" date="2012" name="Eukaryot. Cell">
        <title>Draft genome sequence of Wickerhamomyces ciferrii NRRL Y-1031 F-60-10.</title>
        <authorList>
            <person name="Schneider J."/>
            <person name="Andrea H."/>
            <person name="Blom J."/>
            <person name="Jaenicke S."/>
            <person name="Ruckert C."/>
            <person name="Schorsch C."/>
            <person name="Szczepanowski R."/>
            <person name="Farwick M."/>
            <person name="Goesmann A."/>
            <person name="Puhler A."/>
            <person name="Schaffer S."/>
            <person name="Tauch A."/>
            <person name="Kohler T."/>
            <person name="Brinkrolf K."/>
        </authorList>
    </citation>
    <scope>NUCLEOTIDE SEQUENCE [LARGE SCALE GENOMIC DNA]</scope>
    <source>
        <strain evidence="8">ATCC 14091 / BCRC 22168 / CBS 111 / JCM 3599 / NBRC 0793 / NRRL Y-1031 F-60-10</strain>
    </source>
</reference>
<dbReference type="Gene3D" id="3.40.30.10">
    <property type="entry name" value="Glutaredoxin"/>
    <property type="match status" value="1"/>
</dbReference>
<comment type="subcellular location">
    <subcellularLocation>
        <location evidence="2">Mitochondrion</location>
    </subcellularLocation>
</comment>
<name>K0KNM4_WICCF</name>
<dbReference type="EMBL" id="CAIF01000277">
    <property type="protein sequence ID" value="CCH46860.1"/>
    <property type="molecule type" value="Genomic_DNA"/>
</dbReference>
<comment type="caution">
    <text evidence="7">The sequence shown here is derived from an EMBL/GenBank/DDBJ whole genome shotgun (WGS) entry which is preliminary data.</text>
</comment>
<evidence type="ECO:0000313" key="8">
    <source>
        <dbReference type="Proteomes" id="UP000009328"/>
    </source>
</evidence>
<keyword evidence="8" id="KW-1185">Reference proteome</keyword>
<dbReference type="HOGENOM" id="CLU_108996_0_0_1"/>
<dbReference type="SUPFAM" id="SSF52833">
    <property type="entry name" value="Thioredoxin-like"/>
    <property type="match status" value="1"/>
</dbReference>